<evidence type="ECO:0000256" key="1">
    <source>
        <dbReference type="SAM" id="MobiDB-lite"/>
    </source>
</evidence>
<feature type="region of interest" description="Disordered" evidence="1">
    <location>
        <begin position="49"/>
        <end position="70"/>
    </location>
</feature>
<evidence type="ECO:0000256" key="2">
    <source>
        <dbReference type="SAM" id="Phobius"/>
    </source>
</evidence>
<comment type="caution">
    <text evidence="3">The sequence shown here is derived from an EMBL/GenBank/DDBJ whole genome shotgun (WGS) entry which is preliminary data.</text>
</comment>
<feature type="transmembrane region" description="Helical" evidence="2">
    <location>
        <begin position="18"/>
        <end position="43"/>
    </location>
</feature>
<feature type="transmembrane region" description="Helical" evidence="2">
    <location>
        <begin position="153"/>
        <end position="174"/>
    </location>
</feature>
<sequence>MRLNCSVVPPDTPSNAGIAGAGVLLSFIITAGVALTISTALVVHDTWGRASSSSSSSSSRNSKFPSTADIQPPPAAIATVIGRKLLTSYSDQQILTGIGLQSVGLAQAAVLVPYHFFLIWLLGLLATAVHNAALLALVHDFGRDRVLRRLRQALMLVNLLLSCVYGVFVLRGLAARLPPTLPVLCAWTTAQAGARGTASTLTPPSAAAAAAVAAANPFQYVATLAVIVGNCAVFGLATWYLRGRAQRFYRVVQMAGLGLMSAVAVGVTVRAVLLSQAFGRPSVPLADTGERDWSFGQLLSLLLLLLPLVSMIEIARGEIQLAPPAQDAADTETLPLVDRTAMQAAKRSAFP</sequence>
<proteinExistence type="predicted"/>
<feature type="transmembrane region" description="Helical" evidence="2">
    <location>
        <begin position="248"/>
        <end position="273"/>
    </location>
</feature>
<keyword evidence="4" id="KW-1185">Reference proteome</keyword>
<keyword evidence="2" id="KW-1133">Transmembrane helix</keyword>
<dbReference type="PANTHER" id="PTHR37577:SF1">
    <property type="entry name" value="INTEGRAL MEMBRANE PROTEIN"/>
    <property type="match status" value="1"/>
</dbReference>
<feature type="transmembrane region" description="Helical" evidence="2">
    <location>
        <begin position="293"/>
        <end position="312"/>
    </location>
</feature>
<evidence type="ECO:0000313" key="3">
    <source>
        <dbReference type="EMBL" id="OAA59598.1"/>
    </source>
</evidence>
<name>A0A167SG71_9HYPO</name>
<dbReference type="OrthoDB" id="5414615at2759"/>
<keyword evidence="2" id="KW-0812">Transmembrane</keyword>
<protein>
    <submittedName>
        <fullName evidence="3">Uncharacterized protein</fullName>
    </submittedName>
</protein>
<accession>A0A167SG71</accession>
<reference evidence="3 4" key="1">
    <citation type="journal article" date="2016" name="Genome Biol. Evol.">
        <title>Divergent and convergent evolution of fungal pathogenicity.</title>
        <authorList>
            <person name="Shang Y."/>
            <person name="Xiao G."/>
            <person name="Zheng P."/>
            <person name="Cen K."/>
            <person name="Zhan S."/>
            <person name="Wang C."/>
        </authorList>
    </citation>
    <scope>NUCLEOTIDE SEQUENCE [LARGE SCALE GENOMIC DNA]</scope>
    <source>
        <strain evidence="3 4">RCEF 264</strain>
    </source>
</reference>
<keyword evidence="2" id="KW-0472">Membrane</keyword>
<dbReference type="AlphaFoldDB" id="A0A167SG71"/>
<feature type="compositionally biased region" description="Polar residues" evidence="1">
    <location>
        <begin position="60"/>
        <end position="69"/>
    </location>
</feature>
<feature type="transmembrane region" description="Helical" evidence="2">
    <location>
        <begin position="118"/>
        <end position="141"/>
    </location>
</feature>
<dbReference type="Proteomes" id="UP000076874">
    <property type="component" value="Unassembled WGS sequence"/>
</dbReference>
<organism evidence="3 4">
    <name type="scientific">Niveomyces insectorum RCEF 264</name>
    <dbReference type="NCBI Taxonomy" id="1081102"/>
    <lineage>
        <taxon>Eukaryota</taxon>
        <taxon>Fungi</taxon>
        <taxon>Dikarya</taxon>
        <taxon>Ascomycota</taxon>
        <taxon>Pezizomycotina</taxon>
        <taxon>Sordariomycetes</taxon>
        <taxon>Hypocreomycetidae</taxon>
        <taxon>Hypocreales</taxon>
        <taxon>Cordycipitaceae</taxon>
        <taxon>Niveomyces</taxon>
    </lineage>
</organism>
<dbReference type="EMBL" id="AZHD01000010">
    <property type="protein sequence ID" value="OAA59598.1"/>
    <property type="molecule type" value="Genomic_DNA"/>
</dbReference>
<dbReference type="InterPro" id="IPR053018">
    <property type="entry name" value="Elsinochrome_Biosynth-Asso"/>
</dbReference>
<evidence type="ECO:0000313" key="4">
    <source>
        <dbReference type="Proteomes" id="UP000076874"/>
    </source>
</evidence>
<dbReference type="PANTHER" id="PTHR37577">
    <property type="entry name" value="INTEGRAL MEMBRANE PROTEIN"/>
    <property type="match status" value="1"/>
</dbReference>
<feature type="transmembrane region" description="Helical" evidence="2">
    <location>
        <begin position="220"/>
        <end position="241"/>
    </location>
</feature>
<gene>
    <name evidence="3" type="ORF">SPI_05796</name>
</gene>